<feature type="transmembrane region" description="Helical" evidence="8">
    <location>
        <begin position="63"/>
        <end position="85"/>
    </location>
</feature>
<sequence>MSTTSTAAGGAPLPIHDFGQWLEAFMQPDALVEVGALLACVLLAWGITALAKRAFRPDEASSIWFGRGLVDGVLFPALLLSLAYGARSVLLLFQPLAVFRVAIPVLVSLVVIRVGVKVLQVAFRDAAWLRPIERTISWIAWGGMVLWVSGLLPVLLNELDQIQWKLGGTTLSVRTLLEGALTTSAVLVITLWISSAIEARLLRSATGPEALSLRKAGSNATRALLMFVGLMLALSSVGIDLTALSVLGGAIGVGIGFGLQKLAANYVSGFVILTERSMRIGDMIRVDNFEGRITDIKARFTVIRNLTGRESIVPNEVLMTNRVENLSLADARVWLSSVVSVSYGSDVELVSRLLLQAAASQPRVLRDPPPSASLSAFGADGLEFTLGYWIADPENGQLVLRSEINKRILALFREHGVEIPFPQRVVHWKGPEPTPAESSVPATRTDAPASANASGQG</sequence>
<name>A0A4R6UIQ9_9BURK</name>
<evidence type="ECO:0000313" key="12">
    <source>
        <dbReference type="EMBL" id="TDQ43064.1"/>
    </source>
</evidence>
<dbReference type="Gene3D" id="1.10.287.1260">
    <property type="match status" value="1"/>
</dbReference>
<keyword evidence="6 8" id="KW-0472">Membrane</keyword>
<dbReference type="Gene3D" id="2.30.30.60">
    <property type="match status" value="1"/>
</dbReference>
<comment type="similarity">
    <text evidence="2">Belongs to the MscS (TC 1.A.23) family.</text>
</comment>
<evidence type="ECO:0000259" key="11">
    <source>
        <dbReference type="Pfam" id="PF21088"/>
    </source>
</evidence>
<feature type="domain" description="Mechanosensitive ion channel MscS C-terminal" evidence="10">
    <location>
        <begin position="338"/>
        <end position="419"/>
    </location>
</feature>
<dbReference type="SUPFAM" id="SSF82861">
    <property type="entry name" value="Mechanosensitive channel protein MscS (YggB), transmembrane region"/>
    <property type="match status" value="1"/>
</dbReference>
<dbReference type="InterPro" id="IPR011066">
    <property type="entry name" value="MscS_channel_C_sf"/>
</dbReference>
<feature type="domain" description="Mechanosensitive ion channel transmembrane helices 2/3" evidence="11">
    <location>
        <begin position="220"/>
        <end position="260"/>
    </location>
</feature>
<dbReference type="Pfam" id="PF21082">
    <property type="entry name" value="MS_channel_3rd"/>
    <property type="match status" value="1"/>
</dbReference>
<dbReference type="Pfam" id="PF00924">
    <property type="entry name" value="MS_channel_2nd"/>
    <property type="match status" value="1"/>
</dbReference>
<dbReference type="GO" id="GO:0005886">
    <property type="term" value="C:plasma membrane"/>
    <property type="evidence" value="ECO:0007669"/>
    <property type="project" value="UniProtKB-SubCell"/>
</dbReference>
<protein>
    <submittedName>
        <fullName evidence="12">Mechanosensitive ion channel-like protein</fullName>
    </submittedName>
</protein>
<accession>A0A4R6UIQ9</accession>
<dbReference type="RefSeq" id="WP_133597391.1">
    <property type="nucleotide sequence ID" value="NZ_SNYL01000008.1"/>
</dbReference>
<comment type="subcellular location">
    <subcellularLocation>
        <location evidence="1">Cell membrane</location>
        <topology evidence="1">Multi-pass membrane protein</topology>
    </subcellularLocation>
</comment>
<comment type="caution">
    <text evidence="12">The sequence shown here is derived from an EMBL/GenBank/DDBJ whole genome shotgun (WGS) entry which is preliminary data.</text>
</comment>
<dbReference type="Pfam" id="PF21088">
    <property type="entry name" value="MS_channel_1st"/>
    <property type="match status" value="1"/>
</dbReference>
<gene>
    <name evidence="12" type="ORF">DFR43_1086</name>
</gene>
<feature type="region of interest" description="Disordered" evidence="7">
    <location>
        <begin position="427"/>
        <end position="457"/>
    </location>
</feature>
<dbReference type="PANTHER" id="PTHR30347:SF1">
    <property type="entry name" value="MECHANOSENSITIVE CHANNEL MSCK"/>
    <property type="match status" value="1"/>
</dbReference>
<feature type="transmembrane region" description="Helical" evidence="8">
    <location>
        <begin position="136"/>
        <end position="156"/>
    </location>
</feature>
<dbReference type="InterPro" id="IPR023408">
    <property type="entry name" value="MscS_beta-dom_sf"/>
</dbReference>
<dbReference type="InterPro" id="IPR006685">
    <property type="entry name" value="MscS_channel_2nd"/>
</dbReference>
<feature type="transmembrane region" description="Helical" evidence="8">
    <location>
        <begin position="250"/>
        <end position="273"/>
    </location>
</feature>
<feature type="domain" description="Mechanosensitive ion channel MscS" evidence="9">
    <location>
        <begin position="262"/>
        <end position="327"/>
    </location>
</feature>
<dbReference type="InterPro" id="IPR010920">
    <property type="entry name" value="LSM_dom_sf"/>
</dbReference>
<evidence type="ECO:0000256" key="7">
    <source>
        <dbReference type="SAM" id="MobiDB-lite"/>
    </source>
</evidence>
<feature type="transmembrane region" description="Helical" evidence="8">
    <location>
        <begin position="30"/>
        <end position="51"/>
    </location>
</feature>
<evidence type="ECO:0000256" key="3">
    <source>
        <dbReference type="ARBA" id="ARBA00022475"/>
    </source>
</evidence>
<evidence type="ECO:0000313" key="13">
    <source>
        <dbReference type="Proteomes" id="UP000295510"/>
    </source>
</evidence>
<dbReference type="OrthoDB" id="9809206at2"/>
<keyword evidence="3" id="KW-1003">Cell membrane</keyword>
<evidence type="ECO:0000256" key="6">
    <source>
        <dbReference type="ARBA" id="ARBA00023136"/>
    </source>
</evidence>
<reference evidence="12 13" key="1">
    <citation type="submission" date="2019-03" db="EMBL/GenBank/DDBJ databases">
        <title>Genomic Encyclopedia of Type Strains, Phase IV (KMG-IV): sequencing the most valuable type-strain genomes for metagenomic binning, comparative biology and taxonomic classification.</title>
        <authorList>
            <person name="Goeker M."/>
        </authorList>
    </citation>
    <scope>NUCLEOTIDE SEQUENCE [LARGE SCALE GENOMIC DNA]</scope>
    <source>
        <strain evidence="12 13">DSM 19605</strain>
    </source>
</reference>
<evidence type="ECO:0000256" key="4">
    <source>
        <dbReference type="ARBA" id="ARBA00022692"/>
    </source>
</evidence>
<evidence type="ECO:0000256" key="8">
    <source>
        <dbReference type="SAM" id="Phobius"/>
    </source>
</evidence>
<dbReference type="InterPro" id="IPR052702">
    <property type="entry name" value="MscS-like_channel"/>
</dbReference>
<keyword evidence="5 8" id="KW-1133">Transmembrane helix</keyword>
<keyword evidence="4 8" id="KW-0812">Transmembrane</keyword>
<dbReference type="EMBL" id="SNYL01000008">
    <property type="protein sequence ID" value="TDQ43064.1"/>
    <property type="molecule type" value="Genomic_DNA"/>
</dbReference>
<evidence type="ECO:0000256" key="1">
    <source>
        <dbReference type="ARBA" id="ARBA00004651"/>
    </source>
</evidence>
<evidence type="ECO:0000256" key="5">
    <source>
        <dbReference type="ARBA" id="ARBA00022989"/>
    </source>
</evidence>
<dbReference type="AlphaFoldDB" id="A0A4R6UIQ9"/>
<keyword evidence="13" id="KW-1185">Reference proteome</keyword>
<dbReference type="InterPro" id="IPR049278">
    <property type="entry name" value="MS_channel_C"/>
</dbReference>
<evidence type="ECO:0000259" key="10">
    <source>
        <dbReference type="Pfam" id="PF21082"/>
    </source>
</evidence>
<proteinExistence type="inferred from homology"/>
<evidence type="ECO:0000256" key="2">
    <source>
        <dbReference type="ARBA" id="ARBA00008017"/>
    </source>
</evidence>
<dbReference type="Proteomes" id="UP000295510">
    <property type="component" value="Unassembled WGS sequence"/>
</dbReference>
<dbReference type="InterPro" id="IPR011014">
    <property type="entry name" value="MscS_channel_TM-2"/>
</dbReference>
<feature type="transmembrane region" description="Helical" evidence="8">
    <location>
        <begin position="176"/>
        <end position="202"/>
    </location>
</feature>
<dbReference type="SUPFAM" id="SSF50182">
    <property type="entry name" value="Sm-like ribonucleoproteins"/>
    <property type="match status" value="1"/>
</dbReference>
<organism evidence="12 13">
    <name type="scientific">Tepidicella xavieri</name>
    <dbReference type="NCBI Taxonomy" id="360241"/>
    <lineage>
        <taxon>Bacteria</taxon>
        <taxon>Pseudomonadati</taxon>
        <taxon>Pseudomonadota</taxon>
        <taxon>Betaproteobacteria</taxon>
        <taxon>Burkholderiales</taxon>
        <taxon>Tepidicella</taxon>
    </lineage>
</organism>
<dbReference type="PANTHER" id="PTHR30347">
    <property type="entry name" value="POTASSIUM CHANNEL RELATED"/>
    <property type="match status" value="1"/>
</dbReference>
<dbReference type="SUPFAM" id="SSF82689">
    <property type="entry name" value="Mechanosensitive channel protein MscS (YggB), C-terminal domain"/>
    <property type="match status" value="1"/>
</dbReference>
<feature type="transmembrane region" description="Helical" evidence="8">
    <location>
        <begin position="223"/>
        <end position="244"/>
    </location>
</feature>
<dbReference type="Gene3D" id="3.30.70.100">
    <property type="match status" value="1"/>
</dbReference>
<evidence type="ECO:0000259" key="9">
    <source>
        <dbReference type="Pfam" id="PF00924"/>
    </source>
</evidence>
<feature type="transmembrane region" description="Helical" evidence="8">
    <location>
        <begin position="97"/>
        <end position="116"/>
    </location>
</feature>
<dbReference type="GO" id="GO:0008381">
    <property type="term" value="F:mechanosensitive monoatomic ion channel activity"/>
    <property type="evidence" value="ECO:0007669"/>
    <property type="project" value="UniProtKB-ARBA"/>
</dbReference>
<dbReference type="InterPro" id="IPR049142">
    <property type="entry name" value="MS_channel_1st"/>
</dbReference>